<dbReference type="GO" id="GO:0000160">
    <property type="term" value="P:phosphorelay signal transduction system"/>
    <property type="evidence" value="ECO:0007669"/>
    <property type="project" value="TreeGrafter"/>
</dbReference>
<dbReference type="Proteomes" id="UP000195880">
    <property type="component" value="Plasmid pMDJK44.1"/>
</dbReference>
<evidence type="ECO:0000313" key="10">
    <source>
        <dbReference type="EMBL" id="ATM24636.1"/>
    </source>
</evidence>
<dbReference type="GO" id="GO:0004673">
    <property type="term" value="F:protein histidine kinase activity"/>
    <property type="evidence" value="ECO:0007669"/>
    <property type="project" value="UniProtKB-EC"/>
</dbReference>
<keyword evidence="7" id="KW-1133">Transmembrane helix</keyword>
<dbReference type="PANTHER" id="PTHR45436:SF5">
    <property type="entry name" value="SENSOR HISTIDINE KINASE TRCS"/>
    <property type="match status" value="1"/>
</dbReference>
<dbReference type="GO" id="GO:0005886">
    <property type="term" value="C:plasma membrane"/>
    <property type="evidence" value="ECO:0007669"/>
    <property type="project" value="TreeGrafter"/>
</dbReference>
<protein>
    <recommendedName>
        <fullName evidence="2">histidine kinase</fullName>
        <ecNumber evidence="2">2.7.13.3</ecNumber>
    </recommendedName>
</protein>
<keyword evidence="6" id="KW-0418">Kinase</keyword>
<keyword evidence="11" id="KW-1185">Reference proteome</keyword>
<dbReference type="KEGG" id="salf:SMD44_p10137"/>
<dbReference type="PROSITE" id="PS50109">
    <property type="entry name" value="HIS_KIN"/>
    <property type="match status" value="1"/>
</dbReference>
<organism evidence="10 11">
    <name type="scientific">Streptomyces alboflavus</name>
    <dbReference type="NCBI Taxonomy" id="67267"/>
    <lineage>
        <taxon>Bacteria</taxon>
        <taxon>Bacillati</taxon>
        <taxon>Actinomycetota</taxon>
        <taxon>Actinomycetes</taxon>
        <taxon>Kitasatosporales</taxon>
        <taxon>Streptomycetaceae</taxon>
        <taxon>Streptomyces</taxon>
    </lineage>
</organism>
<accession>A0A291W4Q3</accession>
<feature type="region of interest" description="Disordered" evidence="8">
    <location>
        <begin position="374"/>
        <end position="430"/>
    </location>
</feature>
<evidence type="ECO:0000256" key="5">
    <source>
        <dbReference type="ARBA" id="ARBA00022692"/>
    </source>
</evidence>
<evidence type="ECO:0000256" key="4">
    <source>
        <dbReference type="ARBA" id="ARBA00022679"/>
    </source>
</evidence>
<keyword evidence="7" id="KW-0472">Membrane</keyword>
<dbReference type="EC" id="2.7.13.3" evidence="2"/>
<keyword evidence="10" id="KW-0614">Plasmid</keyword>
<dbReference type="SMART" id="SM00387">
    <property type="entry name" value="HATPase_c"/>
    <property type="match status" value="1"/>
</dbReference>
<comment type="catalytic activity">
    <reaction evidence="1">
        <text>ATP + protein L-histidine = ADP + protein N-phospho-L-histidine.</text>
        <dbReference type="EC" id="2.7.13.3"/>
    </reaction>
</comment>
<evidence type="ECO:0000256" key="8">
    <source>
        <dbReference type="SAM" id="MobiDB-lite"/>
    </source>
</evidence>
<reference evidence="10 11" key="1">
    <citation type="submission" date="2017-10" db="EMBL/GenBank/DDBJ databases">
        <title>Streptomyces alboflavus Genome sequencing and assembly.</title>
        <authorList>
            <person name="Wang Y."/>
            <person name="Du B."/>
            <person name="Ding Y."/>
            <person name="Liu H."/>
            <person name="Hou Q."/>
            <person name="Liu K."/>
            <person name="Wang C."/>
            <person name="Yao L."/>
        </authorList>
    </citation>
    <scope>NUCLEOTIDE SEQUENCE [LARGE SCALE GENOMIC DNA]</scope>
    <source>
        <strain evidence="10 11">MDJK44</strain>
        <plasmid evidence="11">Plasmid pmdjk44.1</plasmid>
    </source>
</reference>
<sequence>MRERRQADAVHDGLQRYLEGLVEGTEDVRATISQVLEQVAQGDLTAPMPLTVSPVLSSEPATAVQELLLHVRSELGNAIVQAAQLQQRNTHGEQAQMDLLKVIARRQISVISRAVKAIDDAEHIFEDPDVTHALFGIDHLVTRVRRGMEGLAVLGGGALPGRGRQALDVVAVMRNAQAGIEEYPRVQTSFPQRPVALAAHVGRHTVHLLAELLENATKFAPSHTKVYLSAREERDGLVIAVQDQGVSISPHQLARLNQELAAPHTVDIYAQVKSDRIGLLIAGQLAQRCGIGIELHGNEGGPGTTAYVLIPRALLAPAPAPEPLWEPPAAASAVVPVPGPPHGAASDRAPGHAAVAPPAAPVRAVAAGIAVVPTEGRTPLPRRVSEPTRSSEETQVSSAQPERGRGATPGLMASFRTAVAQGRGTPSDHR</sequence>
<name>A0A291W4Q3_9ACTN</name>
<evidence type="ECO:0000256" key="3">
    <source>
        <dbReference type="ARBA" id="ARBA00022553"/>
    </source>
</evidence>
<dbReference type="InterPro" id="IPR050428">
    <property type="entry name" value="TCS_sensor_his_kinase"/>
</dbReference>
<feature type="domain" description="Histidine kinase" evidence="9">
    <location>
        <begin position="207"/>
        <end position="314"/>
    </location>
</feature>
<dbReference type="AlphaFoldDB" id="A0A291W4Q3"/>
<dbReference type="PANTHER" id="PTHR45436">
    <property type="entry name" value="SENSOR HISTIDINE KINASE YKOH"/>
    <property type="match status" value="1"/>
</dbReference>
<dbReference type="Pfam" id="PF02518">
    <property type="entry name" value="HATPase_c"/>
    <property type="match status" value="1"/>
</dbReference>
<feature type="compositionally biased region" description="Basic and acidic residues" evidence="8">
    <location>
        <begin position="383"/>
        <end position="392"/>
    </location>
</feature>
<dbReference type="Gene3D" id="3.30.565.10">
    <property type="entry name" value="Histidine kinase-like ATPase, C-terminal domain"/>
    <property type="match status" value="1"/>
</dbReference>
<geneLocation type="plasmid" evidence="11">
    <name>pmdjk44.1</name>
</geneLocation>
<keyword evidence="4" id="KW-0808">Transferase</keyword>
<proteinExistence type="predicted"/>
<dbReference type="InterPro" id="IPR036890">
    <property type="entry name" value="HATPase_C_sf"/>
</dbReference>
<gene>
    <name evidence="10" type="ORF">SMD44_p10137</name>
</gene>
<keyword evidence="3" id="KW-0597">Phosphoprotein</keyword>
<dbReference type="InterPro" id="IPR005467">
    <property type="entry name" value="His_kinase_dom"/>
</dbReference>
<dbReference type="SUPFAM" id="SSF55874">
    <property type="entry name" value="ATPase domain of HSP90 chaperone/DNA topoisomerase II/histidine kinase"/>
    <property type="match status" value="1"/>
</dbReference>
<evidence type="ECO:0000256" key="7">
    <source>
        <dbReference type="ARBA" id="ARBA00022989"/>
    </source>
</evidence>
<keyword evidence="5" id="KW-0812">Transmembrane</keyword>
<evidence type="ECO:0000259" key="9">
    <source>
        <dbReference type="PROSITE" id="PS50109"/>
    </source>
</evidence>
<evidence type="ECO:0000256" key="6">
    <source>
        <dbReference type="ARBA" id="ARBA00022777"/>
    </source>
</evidence>
<evidence type="ECO:0000256" key="2">
    <source>
        <dbReference type="ARBA" id="ARBA00012438"/>
    </source>
</evidence>
<dbReference type="InterPro" id="IPR003594">
    <property type="entry name" value="HATPase_dom"/>
</dbReference>
<dbReference type="EMBL" id="CP023976">
    <property type="protein sequence ID" value="ATM24636.1"/>
    <property type="molecule type" value="Genomic_DNA"/>
</dbReference>
<evidence type="ECO:0000256" key="1">
    <source>
        <dbReference type="ARBA" id="ARBA00000085"/>
    </source>
</evidence>
<evidence type="ECO:0000313" key="11">
    <source>
        <dbReference type="Proteomes" id="UP000195880"/>
    </source>
</evidence>